<dbReference type="CDD" id="cd01650">
    <property type="entry name" value="RT_nLTR_like"/>
    <property type="match status" value="1"/>
</dbReference>
<dbReference type="PROSITE" id="PS50878">
    <property type="entry name" value="RT_POL"/>
    <property type="match status" value="1"/>
</dbReference>
<feature type="domain" description="Reverse transcriptase" evidence="2">
    <location>
        <begin position="725"/>
        <end position="1016"/>
    </location>
</feature>
<dbReference type="EMBL" id="LUEZ02000046">
    <property type="protein sequence ID" value="RDB23311.1"/>
    <property type="molecule type" value="Genomic_DNA"/>
</dbReference>
<keyword evidence="5" id="KW-1185">Reference proteome</keyword>
<name>A0A369JM58_HYPMA</name>
<dbReference type="Pfam" id="PF00078">
    <property type="entry name" value="RVT_1"/>
    <property type="match status" value="1"/>
</dbReference>
<comment type="caution">
    <text evidence="4">The sequence shown here is derived from an EMBL/GenBank/DDBJ whole genome shotgun (WGS) entry which is preliminary data.</text>
</comment>
<dbReference type="CDD" id="cd09076">
    <property type="entry name" value="L1-EN"/>
    <property type="match status" value="1"/>
</dbReference>
<dbReference type="GO" id="GO:0003676">
    <property type="term" value="F:nucleic acid binding"/>
    <property type="evidence" value="ECO:0007669"/>
    <property type="project" value="InterPro"/>
</dbReference>
<feature type="compositionally biased region" description="Polar residues" evidence="1">
    <location>
        <begin position="131"/>
        <end position="148"/>
    </location>
</feature>
<evidence type="ECO:0000256" key="1">
    <source>
        <dbReference type="SAM" id="MobiDB-lite"/>
    </source>
</evidence>
<dbReference type="Pfam" id="PF00075">
    <property type="entry name" value="RNase_H"/>
    <property type="match status" value="1"/>
</dbReference>
<evidence type="ECO:0000259" key="3">
    <source>
        <dbReference type="PROSITE" id="PS50879"/>
    </source>
</evidence>
<feature type="domain" description="RNase H type-1" evidence="3">
    <location>
        <begin position="1361"/>
        <end position="1502"/>
    </location>
</feature>
<feature type="compositionally biased region" description="Gly residues" evidence="1">
    <location>
        <begin position="25"/>
        <end position="37"/>
    </location>
</feature>
<dbReference type="Pfam" id="PF03372">
    <property type="entry name" value="Exo_endo_phos"/>
    <property type="match status" value="1"/>
</dbReference>
<protein>
    <submittedName>
        <fullName evidence="4">Transposon TX1 uncharacterized protein</fullName>
    </submittedName>
</protein>
<feature type="compositionally biased region" description="Acidic residues" evidence="1">
    <location>
        <begin position="154"/>
        <end position="164"/>
    </location>
</feature>
<dbReference type="InParanoid" id="A0A369JM58"/>
<dbReference type="InterPro" id="IPR000477">
    <property type="entry name" value="RT_dom"/>
</dbReference>
<feature type="region of interest" description="Disordered" evidence="1">
    <location>
        <begin position="1296"/>
        <end position="1325"/>
    </location>
</feature>
<dbReference type="SUPFAM" id="SSF53098">
    <property type="entry name" value="Ribonuclease H-like"/>
    <property type="match status" value="1"/>
</dbReference>
<dbReference type="Proteomes" id="UP000076154">
    <property type="component" value="Unassembled WGS sequence"/>
</dbReference>
<dbReference type="OrthoDB" id="3047174at2759"/>
<evidence type="ECO:0000313" key="5">
    <source>
        <dbReference type="Proteomes" id="UP000076154"/>
    </source>
</evidence>
<sequence>MSHGPDSPPSSLLITVLSLDDESGNGNGLPGSRGGNGPTASQSPDEGPGEVGIGGNSSQSEIRRSELGPSNPERRDPQGRARRLDEDERHAHNGRPGTQGTSNQTRRHTRHSRTGSQSQNTPTNATQPQQDENTQSMPANSNDGQAHQTPGADMGEDTPIDESEEPLRCRRNNRPMTTNQRLKKNTRANIKIASLNMQGRGAQSTYDPKNKWNLINQVVRENRIAILATQETHLSDTHADEINDRFCNLRVIHSIDADHPNAKGVAIVLNKRLTNVENIETYEIIPGRALMIVIPWHAELKLAILNVYAPNAARENGEFWTTLKGKWEDVNSRLPFPDLMLGDFNVVEDAIDRLPSHPDSPTAAEPLADLKSTFQLQDGWREVHPTDKKYSFFQKATGSQSRIDRIYTTPQIINNSKSWEIKHTAIPTDHQMVTIHIENYDSPFIGKGRWTIPLHLLKDRKLIQEIEKMGIDLQEKIDGAERTEMVNPQTLFKEFKDGLVKAAKERSKTFIAPIDQKIRKLQLQLKLITRDTTLSEDEMSISSALIEEELKRLEQKRFTSTRAHVTANNQVNAEVIGKYWSNMNRMKTPRDTIQRLKKPRLDLRSPEEFETRSNEMAELAREYHEGLQKEGQNADPEERAKCIEEVMEYVTAPASNREKARMAEYIKKEEVIAALQASTNGKAAGIDGIPYELWKIMQYRHDDQSKRNTPSFNIIDVLQKVYADIERHGVANGTGFAEGWMCPLYKKRDKSDIANYRPITLLNTDYKIFTKALQMKLGEVAPSLIHENQAGFMPGRSIFDQVKMVKLMTDYAEAMEENGVIIALDQEKAYDKVAHDYLWKTLAQFNLPDHFIKTIRSLYENAETKVIVNGVMSSPYRVIRGVRQGDPLSCLLFNLAIEPLATMLRQSNLRGFQIPGLREKIITLLFADDTTVFLSQGDKFEDLENILKKWCAASTAKFNINKTEIIPVGQQLYRTEVLRTRKIDPNSNQDPIPEHVHLAKEGEMVRILGSWIGNNINQSNPWSPVIEKIELYLAQWAKSHPTMEGRRLIVQMFIGGMTQYLTKVQGMPKHIEERLENLTRSYIWDGRKPSVNLNTIYMPIEKGGRKVLDIKARNKAITLTWLRDYLKLDTRRPSWAYVADALINRQILASDNVRDDESKVNMFLQTWKVNTGPSSRLPQDLIKMIKAGKEFNVAFEALAVSEKVKKLMPLWFHPGMAINQRKDNNSAKNTHLRRAHDIVTVGDAVKLVNRPENPRHENDRDCVCMPCQEDRFSGCENPSECMKHAKKLILRLSDKWRPDATQRANRNRNENEDREDEGEKTLFNPDFKVDSLREGFRVFTNPQKTSHTPAKRLELDNDDQAPDSLQVYTDGSCLKNGDEDARAGSGIWYGPDDGRNSAIRVPGEEQSNQTGEINAILQVAKVSPMAPLHIISDSQYVIKGLTKYLPSWEDRGWIGIHNRKLLKSTVSHLRKRGNTTYFEWVKGHSDDPGNDGADALALEGALKPEEPMPDDDTPENFDLTGAKLAAVTQALLHEGIREIEAKKTPLRRQTEINLEMAKEAVKQLTGMTPTSARIWTSIRKKDFSRTTREFFWKCIHNVYKVGHYWAHIPNYENRAICSACNTEDSMEHILTQCDAPGQKQIWEMIEEVWNRKHGNWQKPSYGTILGCSVVDFKDENGKVDAGKTRLFRILIAEATTLIWALRCSRVIEHDNNPMRWPSIQQVTNQLTRKLNTKLRLDCLMTSVKTFDKKALRGKLASWGFSGYTASESS</sequence>
<dbReference type="Gene3D" id="3.60.10.10">
    <property type="entry name" value="Endonuclease/exonuclease/phosphatase"/>
    <property type="match status" value="1"/>
</dbReference>
<organism evidence="4 5">
    <name type="scientific">Hypsizygus marmoreus</name>
    <name type="common">White beech mushroom</name>
    <name type="synonym">Agaricus marmoreus</name>
    <dbReference type="NCBI Taxonomy" id="39966"/>
    <lineage>
        <taxon>Eukaryota</taxon>
        <taxon>Fungi</taxon>
        <taxon>Dikarya</taxon>
        <taxon>Basidiomycota</taxon>
        <taxon>Agaricomycotina</taxon>
        <taxon>Agaricomycetes</taxon>
        <taxon>Agaricomycetidae</taxon>
        <taxon>Agaricales</taxon>
        <taxon>Tricholomatineae</taxon>
        <taxon>Lyophyllaceae</taxon>
        <taxon>Hypsizygus</taxon>
    </lineage>
</organism>
<dbReference type="PROSITE" id="PS50879">
    <property type="entry name" value="RNASE_H_1"/>
    <property type="match status" value="1"/>
</dbReference>
<evidence type="ECO:0000259" key="2">
    <source>
        <dbReference type="PROSITE" id="PS50878"/>
    </source>
</evidence>
<dbReference type="InterPro" id="IPR005135">
    <property type="entry name" value="Endo/exonuclease/phosphatase"/>
</dbReference>
<feature type="region of interest" description="Disordered" evidence="1">
    <location>
        <begin position="1"/>
        <end position="180"/>
    </location>
</feature>
<dbReference type="InterPro" id="IPR043502">
    <property type="entry name" value="DNA/RNA_pol_sf"/>
</dbReference>
<reference evidence="4" key="1">
    <citation type="submission" date="2018-04" db="EMBL/GenBank/DDBJ databases">
        <title>Whole genome sequencing of Hypsizygus marmoreus.</title>
        <authorList>
            <person name="Choi I.-G."/>
            <person name="Min B."/>
            <person name="Kim J.-G."/>
            <person name="Kim S."/>
            <person name="Oh Y.-L."/>
            <person name="Kong W.-S."/>
            <person name="Park H."/>
            <person name="Jeong J."/>
            <person name="Song E.-S."/>
        </authorList>
    </citation>
    <scope>NUCLEOTIDE SEQUENCE [LARGE SCALE GENOMIC DNA]</scope>
    <source>
        <strain evidence="4">51987-8</strain>
    </source>
</reference>
<dbReference type="InterPro" id="IPR002156">
    <property type="entry name" value="RNaseH_domain"/>
</dbReference>
<evidence type="ECO:0000313" key="4">
    <source>
        <dbReference type="EMBL" id="RDB23311.1"/>
    </source>
</evidence>
<dbReference type="SUPFAM" id="SSF56672">
    <property type="entry name" value="DNA/RNA polymerases"/>
    <property type="match status" value="1"/>
</dbReference>
<dbReference type="InterPro" id="IPR036397">
    <property type="entry name" value="RNaseH_sf"/>
</dbReference>
<dbReference type="STRING" id="39966.A0A369JM58"/>
<dbReference type="InterPro" id="IPR036691">
    <property type="entry name" value="Endo/exonu/phosph_ase_sf"/>
</dbReference>
<proteinExistence type="predicted"/>
<dbReference type="GO" id="GO:0004523">
    <property type="term" value="F:RNA-DNA hybrid ribonuclease activity"/>
    <property type="evidence" value="ECO:0007669"/>
    <property type="project" value="InterPro"/>
</dbReference>
<dbReference type="PANTHER" id="PTHR19446">
    <property type="entry name" value="REVERSE TRANSCRIPTASES"/>
    <property type="match status" value="1"/>
</dbReference>
<gene>
    <name evidence="4" type="primary">YTX2</name>
    <name evidence="4" type="ORF">Hypma_009146</name>
</gene>
<feature type="compositionally biased region" description="Basic and acidic residues" evidence="1">
    <location>
        <begin position="61"/>
        <end position="91"/>
    </location>
</feature>
<dbReference type="SUPFAM" id="SSF56219">
    <property type="entry name" value="DNase I-like"/>
    <property type="match status" value="1"/>
</dbReference>
<dbReference type="InterPro" id="IPR012337">
    <property type="entry name" value="RNaseH-like_sf"/>
</dbReference>
<dbReference type="Gene3D" id="3.30.420.10">
    <property type="entry name" value="Ribonuclease H-like superfamily/Ribonuclease H"/>
    <property type="match status" value="1"/>
</dbReference>
<accession>A0A369JM58</accession>
<feature type="compositionally biased region" description="Low complexity" evidence="1">
    <location>
        <begin position="114"/>
        <end position="130"/>
    </location>
</feature>
<dbReference type="CDD" id="cd09280">
    <property type="entry name" value="RNase_HI_eukaryote_like"/>
    <property type="match status" value="1"/>
</dbReference>